<keyword evidence="7 8" id="KW-0472">Membrane</keyword>
<dbReference type="EMBL" id="JABZMI010000249">
    <property type="protein sequence ID" value="MBF1165662.1"/>
    <property type="molecule type" value="Genomic_DNA"/>
</dbReference>
<evidence type="ECO:0000313" key="12">
    <source>
        <dbReference type="Proteomes" id="UP000718593"/>
    </source>
</evidence>
<dbReference type="PANTHER" id="PTHR30443">
    <property type="entry name" value="INNER MEMBRANE PROTEIN"/>
    <property type="match status" value="1"/>
</dbReference>
<feature type="domain" description="Sulfatase N-terminal" evidence="9">
    <location>
        <begin position="249"/>
        <end position="537"/>
    </location>
</feature>
<feature type="domain" description="Phosphoethanolamine transferase N-terminal" evidence="10">
    <location>
        <begin position="69"/>
        <end position="219"/>
    </location>
</feature>
<dbReference type="GO" id="GO:0005886">
    <property type="term" value="C:plasma membrane"/>
    <property type="evidence" value="ECO:0007669"/>
    <property type="project" value="UniProtKB-SubCell"/>
</dbReference>
<protein>
    <submittedName>
        <fullName evidence="11">Phosphoethanolamine transferase</fullName>
    </submittedName>
</protein>
<keyword evidence="5 8" id="KW-0812">Transmembrane</keyword>
<comment type="caution">
    <text evidence="11">The sequence shown here is derived from an EMBL/GenBank/DDBJ whole genome shotgun (WGS) entry which is preliminary data.</text>
</comment>
<comment type="subcellular location">
    <subcellularLocation>
        <location evidence="1">Cell inner membrane</location>
        <topology evidence="1">Multi-pass membrane protein</topology>
    </subcellularLocation>
</comment>
<evidence type="ECO:0000259" key="9">
    <source>
        <dbReference type="Pfam" id="PF00884"/>
    </source>
</evidence>
<accession>A0A930G299</accession>
<dbReference type="GO" id="GO:0016776">
    <property type="term" value="F:phosphotransferase activity, phosphate group as acceptor"/>
    <property type="evidence" value="ECO:0007669"/>
    <property type="project" value="TreeGrafter"/>
</dbReference>
<dbReference type="AlphaFoldDB" id="A0A930G299"/>
<feature type="transmembrane region" description="Helical" evidence="8">
    <location>
        <begin position="163"/>
        <end position="186"/>
    </location>
</feature>
<feature type="transmembrane region" description="Helical" evidence="8">
    <location>
        <begin position="88"/>
        <end position="109"/>
    </location>
</feature>
<evidence type="ECO:0000256" key="8">
    <source>
        <dbReference type="SAM" id="Phobius"/>
    </source>
</evidence>
<dbReference type="Gene3D" id="3.40.720.10">
    <property type="entry name" value="Alkaline Phosphatase, subunit A"/>
    <property type="match status" value="1"/>
</dbReference>
<keyword evidence="3" id="KW-0997">Cell inner membrane</keyword>
<dbReference type="SUPFAM" id="SSF53649">
    <property type="entry name" value="Alkaline phosphatase-like"/>
    <property type="match status" value="1"/>
</dbReference>
<keyword evidence="6 8" id="KW-1133">Transmembrane helix</keyword>
<dbReference type="NCBIfam" id="NF028537">
    <property type="entry name" value="P_eth_NH2_trans"/>
    <property type="match status" value="1"/>
</dbReference>
<sequence length="555" mass="60657">MRRPLTALISFAQRLAAGELVLSTEGVLLLASLFFALFCNGLFLSGTLAGYDLAQPGTWLLGGSLLVGLVAIHFVLLGVVATRWTTKPLLALLFVVTAFAVHFMTRYKVYLDTAMLRNVLATDVREARDLMTWSLIPQLLLYAVLPIWLLSRVRLRQRPFGRALLVRAGSLLLALLVAGGAVFVNFQDLASLMRNNRELRFLVTPANYLYSLSQVARSQAKEVNRVREPVGADAVPGTGWGGRQKPVVMVMVLGETARAANWGLSGYARQTTPELAAEAGIINFADVTSCGTDTETSLPCIFSPWGRRAYDETRIRNSESVLDVVARAGFRVVWVDNQSGCKGVCNGVESLRPDPALSPGHCTGSECFDGALVDTLKQVVSETPGNLLIVLHQMGNHGPAYFKRYPDEFKQFTPACEDPDLPKCSNESIVNAYDNAIRYTDHVVASLVRTLRAHEAHDSALLYVSDHGESLGEKGLFLHGVPYKIAPDVQTKVPMVMWFSSGFPASFALDQGCIAQVAATPLSHDHLFHSLLGLLDVKTSAYTPEMDFSAKCRRL</sequence>
<reference evidence="11" key="1">
    <citation type="submission" date="2020-04" db="EMBL/GenBank/DDBJ databases">
        <title>Deep metagenomics examines the oral microbiome during advanced dental caries in children, revealing novel taxa and co-occurrences with host molecules.</title>
        <authorList>
            <person name="Baker J.L."/>
            <person name="Morton J.T."/>
            <person name="Dinis M."/>
            <person name="Alvarez R."/>
            <person name="Tran N.C."/>
            <person name="Knight R."/>
            <person name="Edlund A."/>
        </authorList>
    </citation>
    <scope>NUCLEOTIDE SEQUENCE</scope>
    <source>
        <strain evidence="11">JCVI_32_bin.24</strain>
    </source>
</reference>
<evidence type="ECO:0000256" key="7">
    <source>
        <dbReference type="ARBA" id="ARBA00023136"/>
    </source>
</evidence>
<dbReference type="Pfam" id="PF08019">
    <property type="entry name" value="EptA_B_N"/>
    <property type="match status" value="1"/>
</dbReference>
<dbReference type="InterPro" id="IPR017850">
    <property type="entry name" value="Alkaline_phosphatase_core_sf"/>
</dbReference>
<evidence type="ECO:0000256" key="5">
    <source>
        <dbReference type="ARBA" id="ARBA00022692"/>
    </source>
</evidence>
<dbReference type="Pfam" id="PF00884">
    <property type="entry name" value="Sulfatase"/>
    <property type="match status" value="1"/>
</dbReference>
<gene>
    <name evidence="11" type="ORF">HXL68_11550</name>
</gene>
<dbReference type="InterPro" id="IPR000917">
    <property type="entry name" value="Sulfatase_N"/>
</dbReference>
<dbReference type="InterPro" id="IPR012549">
    <property type="entry name" value="EptA-like_N"/>
</dbReference>
<evidence type="ECO:0000256" key="3">
    <source>
        <dbReference type="ARBA" id="ARBA00022519"/>
    </source>
</evidence>
<evidence type="ECO:0000256" key="2">
    <source>
        <dbReference type="ARBA" id="ARBA00022475"/>
    </source>
</evidence>
<dbReference type="CDD" id="cd16017">
    <property type="entry name" value="LptA"/>
    <property type="match status" value="1"/>
</dbReference>
<dbReference type="InterPro" id="IPR058130">
    <property type="entry name" value="PEA_transf_C"/>
</dbReference>
<feature type="transmembrane region" description="Helical" evidence="8">
    <location>
        <begin position="27"/>
        <end position="51"/>
    </location>
</feature>
<name>A0A930G299_9RHOO</name>
<evidence type="ECO:0000256" key="4">
    <source>
        <dbReference type="ARBA" id="ARBA00022679"/>
    </source>
</evidence>
<feature type="transmembrane region" description="Helical" evidence="8">
    <location>
        <begin position="58"/>
        <end position="82"/>
    </location>
</feature>
<keyword evidence="4 11" id="KW-0808">Transferase</keyword>
<dbReference type="PANTHER" id="PTHR30443:SF0">
    <property type="entry name" value="PHOSPHOETHANOLAMINE TRANSFERASE EPTA"/>
    <property type="match status" value="1"/>
</dbReference>
<proteinExistence type="predicted"/>
<evidence type="ECO:0000313" key="11">
    <source>
        <dbReference type="EMBL" id="MBF1165662.1"/>
    </source>
</evidence>
<dbReference type="InterPro" id="IPR040423">
    <property type="entry name" value="PEA_transferase"/>
</dbReference>
<feature type="transmembrane region" description="Helical" evidence="8">
    <location>
        <begin position="130"/>
        <end position="151"/>
    </location>
</feature>
<organism evidence="11 12">
    <name type="scientific">Dechloromonas agitata</name>
    <dbReference type="NCBI Taxonomy" id="73030"/>
    <lineage>
        <taxon>Bacteria</taxon>
        <taxon>Pseudomonadati</taxon>
        <taxon>Pseudomonadota</taxon>
        <taxon>Betaproteobacteria</taxon>
        <taxon>Rhodocyclales</taxon>
        <taxon>Azonexaceae</taxon>
        <taxon>Dechloromonas</taxon>
    </lineage>
</organism>
<dbReference type="GO" id="GO:0009244">
    <property type="term" value="P:lipopolysaccharide core region biosynthetic process"/>
    <property type="evidence" value="ECO:0007669"/>
    <property type="project" value="TreeGrafter"/>
</dbReference>
<keyword evidence="2" id="KW-1003">Cell membrane</keyword>
<evidence type="ECO:0000259" key="10">
    <source>
        <dbReference type="Pfam" id="PF08019"/>
    </source>
</evidence>
<dbReference type="Proteomes" id="UP000718593">
    <property type="component" value="Unassembled WGS sequence"/>
</dbReference>
<evidence type="ECO:0000256" key="1">
    <source>
        <dbReference type="ARBA" id="ARBA00004429"/>
    </source>
</evidence>
<evidence type="ECO:0000256" key="6">
    <source>
        <dbReference type="ARBA" id="ARBA00022989"/>
    </source>
</evidence>